<evidence type="ECO:0000259" key="8">
    <source>
        <dbReference type="Pfam" id="PF00082"/>
    </source>
</evidence>
<dbReference type="Pfam" id="PF18962">
    <property type="entry name" value="Por_Secre_tail"/>
    <property type="match status" value="1"/>
</dbReference>
<dbReference type="PANTHER" id="PTHR43399:SF4">
    <property type="entry name" value="CELL WALL-ASSOCIATED PROTEASE"/>
    <property type="match status" value="1"/>
</dbReference>
<dbReference type="InterPro" id="IPR051048">
    <property type="entry name" value="Peptidase_S8/S53_subtilisin"/>
</dbReference>
<keyword evidence="5 6" id="KW-0720">Serine protease</keyword>
<dbReference type="InterPro" id="IPR026444">
    <property type="entry name" value="Secre_tail"/>
</dbReference>
<feature type="chain" id="PRO_5046643508" evidence="7">
    <location>
        <begin position="25"/>
        <end position="682"/>
    </location>
</feature>
<evidence type="ECO:0000259" key="9">
    <source>
        <dbReference type="Pfam" id="PF18962"/>
    </source>
</evidence>
<feature type="domain" description="Peptidase S8/S53" evidence="8">
    <location>
        <begin position="162"/>
        <end position="430"/>
    </location>
</feature>
<dbReference type="CDD" id="cd04842">
    <property type="entry name" value="Peptidases_S8_Kp43_protease"/>
    <property type="match status" value="1"/>
</dbReference>
<feature type="active site" description="Charge relay system" evidence="6">
    <location>
        <position position="175"/>
    </location>
</feature>
<keyword evidence="2 6" id="KW-0645">Protease</keyword>
<keyword evidence="4 6" id="KW-0378">Hydrolase</keyword>
<gene>
    <name evidence="10" type="ORF">NPX36_07160</name>
</gene>
<dbReference type="InterPro" id="IPR034058">
    <property type="entry name" value="TagA/B/C/D_pept_dom"/>
</dbReference>
<evidence type="ECO:0000313" key="10">
    <source>
        <dbReference type="EMBL" id="UUV20149.1"/>
    </source>
</evidence>
<keyword evidence="11" id="KW-1185">Reference proteome</keyword>
<feature type="signal peptide" evidence="7">
    <location>
        <begin position="1"/>
        <end position="24"/>
    </location>
</feature>
<dbReference type="InterPro" id="IPR008979">
    <property type="entry name" value="Galactose-bd-like_sf"/>
</dbReference>
<evidence type="ECO:0000313" key="11">
    <source>
        <dbReference type="Proteomes" id="UP001317001"/>
    </source>
</evidence>
<evidence type="ECO:0000256" key="5">
    <source>
        <dbReference type="ARBA" id="ARBA00022825"/>
    </source>
</evidence>
<feature type="domain" description="Secretion system C-terminal sorting" evidence="9">
    <location>
        <begin position="607"/>
        <end position="680"/>
    </location>
</feature>
<dbReference type="PANTHER" id="PTHR43399">
    <property type="entry name" value="SUBTILISIN-RELATED"/>
    <property type="match status" value="1"/>
</dbReference>
<reference evidence="10 11" key="1">
    <citation type="submission" date="2022-08" db="EMBL/GenBank/DDBJ databases">
        <title>Myroides zhujiangensis sp. nov., a novel bacterium isolated from sediment in the Pearl River Estuary.</title>
        <authorList>
            <person name="Cui L."/>
        </authorList>
    </citation>
    <scope>NUCLEOTIDE SEQUENCE [LARGE SCALE GENOMIC DNA]</scope>
    <source>
        <strain evidence="10 11">SCSIO 72103</strain>
    </source>
</reference>
<sequence>MKNKITKLFLALLAFSLGNGTMQAQEEQRMPDYVLKATNIEYLKKFAQEKAMEYEMNYKKAVEIARSEGKPISGEKDGNVFALFGYDEETGGLIYNTTFNVEESKNIYFNNSAVASSLQTANAKPLHAAGIEGAGMITGVWDGGAGLTNHVAFTGGRYQIKNNANNGSSAEGRSHAAHVAGTVAAGEFGDNTAKGFAYEAIIHAYNGINVNDIPAMTTAATTLVNPIYVSNHSYGLNFSQSGASASIFGQYSSRTRDYDELANNAKYYTIVFAAGNDRDANFNPSQPSGKDLLSQAGVSKNVVVVAATQGTEDFSGITGATSVVSVAGVGPFMSSFSNYGPTDDFRIKPDISAKGVNVKSVDVSGLADTSFKSGTSMAAPSVTGVFTLWQGYHNQVTTKYMKSASVRALMAHTARETGPSAGPDFMFGWGLIDAAKGVEIIDEAKAGTAIFEEFEIAQGTTFEYEFSYDGVEPLVATIAWNDPAGTVTPSSTSNLNIKKLVNDLDLRLINMDTNQTYYPWSLVQNMGISHTSSNIATRLVDNARDNIEKIEPQNAAAGNYKLIVSHKGTLQGGMQEYSLIISGAGGIMPATDGTVSLENEVLNNLTLYPNPVNTQLNIEGDLQTLKNANIAIFDVSGKKVKEFNMEFNANNVNLDVSELNTGIYMIKISKENVQQSYKFIKK</sequence>
<comment type="similarity">
    <text evidence="1 6">Belongs to the peptidase S8 family.</text>
</comment>
<dbReference type="NCBIfam" id="TIGR04183">
    <property type="entry name" value="Por_Secre_tail"/>
    <property type="match status" value="1"/>
</dbReference>
<evidence type="ECO:0000256" key="2">
    <source>
        <dbReference type="ARBA" id="ARBA00022670"/>
    </source>
</evidence>
<dbReference type="InterPro" id="IPR000209">
    <property type="entry name" value="Peptidase_S8/S53_dom"/>
</dbReference>
<proteinExistence type="inferred from homology"/>
<organism evidence="10 11">
    <name type="scientific">Paenimyroides aestuarii</name>
    <dbReference type="NCBI Taxonomy" id="2968490"/>
    <lineage>
        <taxon>Bacteria</taxon>
        <taxon>Pseudomonadati</taxon>
        <taxon>Bacteroidota</taxon>
        <taxon>Flavobacteriia</taxon>
        <taxon>Flavobacteriales</taxon>
        <taxon>Flavobacteriaceae</taxon>
        <taxon>Paenimyroides</taxon>
    </lineage>
</organism>
<feature type="active site" description="Charge relay system" evidence="6">
    <location>
        <position position="142"/>
    </location>
</feature>
<dbReference type="SUPFAM" id="SSF49785">
    <property type="entry name" value="Galactose-binding domain-like"/>
    <property type="match status" value="1"/>
</dbReference>
<feature type="active site" description="Charge relay system" evidence="6">
    <location>
        <position position="376"/>
    </location>
</feature>
<dbReference type="PRINTS" id="PR00723">
    <property type="entry name" value="SUBTILISIN"/>
</dbReference>
<keyword evidence="3 7" id="KW-0732">Signal</keyword>
<evidence type="ECO:0000256" key="1">
    <source>
        <dbReference type="ARBA" id="ARBA00011073"/>
    </source>
</evidence>
<evidence type="ECO:0000256" key="7">
    <source>
        <dbReference type="SAM" id="SignalP"/>
    </source>
</evidence>
<dbReference type="InterPro" id="IPR015500">
    <property type="entry name" value="Peptidase_S8_subtilisin-rel"/>
</dbReference>
<dbReference type="Proteomes" id="UP001317001">
    <property type="component" value="Chromosome"/>
</dbReference>
<dbReference type="Gene3D" id="3.40.50.200">
    <property type="entry name" value="Peptidase S8/S53 domain"/>
    <property type="match status" value="1"/>
</dbReference>
<dbReference type="InterPro" id="IPR036852">
    <property type="entry name" value="Peptidase_S8/S53_dom_sf"/>
</dbReference>
<name>A0ABY5NNS0_9FLAO</name>
<evidence type="ECO:0000256" key="6">
    <source>
        <dbReference type="PROSITE-ProRule" id="PRU01240"/>
    </source>
</evidence>
<evidence type="ECO:0000256" key="3">
    <source>
        <dbReference type="ARBA" id="ARBA00022729"/>
    </source>
</evidence>
<dbReference type="EMBL" id="CP102382">
    <property type="protein sequence ID" value="UUV20149.1"/>
    <property type="molecule type" value="Genomic_DNA"/>
</dbReference>
<protein>
    <submittedName>
        <fullName evidence="10">S8 family serine peptidase</fullName>
    </submittedName>
</protein>
<dbReference type="Gene3D" id="2.60.120.380">
    <property type="match status" value="1"/>
</dbReference>
<dbReference type="RefSeq" id="WP_257498054.1">
    <property type="nucleotide sequence ID" value="NZ_CP102382.1"/>
</dbReference>
<dbReference type="PROSITE" id="PS51892">
    <property type="entry name" value="SUBTILASE"/>
    <property type="match status" value="1"/>
</dbReference>
<dbReference type="InterPro" id="IPR023828">
    <property type="entry name" value="Peptidase_S8_Ser-AS"/>
</dbReference>
<dbReference type="PROSITE" id="PS00138">
    <property type="entry name" value="SUBTILASE_SER"/>
    <property type="match status" value="1"/>
</dbReference>
<accession>A0ABY5NNS0</accession>
<dbReference type="SUPFAM" id="SSF52743">
    <property type="entry name" value="Subtilisin-like"/>
    <property type="match status" value="1"/>
</dbReference>
<evidence type="ECO:0000256" key="4">
    <source>
        <dbReference type="ARBA" id="ARBA00022801"/>
    </source>
</evidence>
<dbReference type="Pfam" id="PF00082">
    <property type="entry name" value="Peptidase_S8"/>
    <property type="match status" value="1"/>
</dbReference>